<protein>
    <submittedName>
        <fullName evidence="5">Bacterio-opsin activator</fullName>
    </submittedName>
</protein>
<keyword evidence="2" id="KW-0804">Transcription</keyword>
<gene>
    <name evidence="5" type="ORF">B1756_01655</name>
</gene>
<dbReference type="Proteomes" id="UP000250088">
    <property type="component" value="Chromosome"/>
</dbReference>
<dbReference type="Pfam" id="PF24278">
    <property type="entry name" value="HVO_0513_N"/>
    <property type="match status" value="1"/>
</dbReference>
<dbReference type="AlphaFoldDB" id="A0A2Z2HYH5"/>
<accession>A0A2Z2HYH5</accession>
<evidence type="ECO:0000256" key="1">
    <source>
        <dbReference type="ARBA" id="ARBA00023015"/>
    </source>
</evidence>
<dbReference type="InterPro" id="IPR056493">
    <property type="entry name" value="HVO_0513_N"/>
</dbReference>
<dbReference type="Pfam" id="PF04967">
    <property type="entry name" value="HTH_10"/>
    <property type="match status" value="1"/>
</dbReference>
<evidence type="ECO:0000259" key="3">
    <source>
        <dbReference type="Pfam" id="PF04967"/>
    </source>
</evidence>
<dbReference type="GeneID" id="32892743"/>
<dbReference type="InterPro" id="IPR007050">
    <property type="entry name" value="HTH_bacterioopsin"/>
</dbReference>
<dbReference type="RefSeq" id="WP_086886970.1">
    <property type="nucleotide sequence ID" value="NZ_CP019893.1"/>
</dbReference>
<evidence type="ECO:0000256" key="2">
    <source>
        <dbReference type="ARBA" id="ARBA00023163"/>
    </source>
</evidence>
<organism evidence="5 6">
    <name type="scientific">Natrarchaeobaculum aegyptiacum</name>
    <dbReference type="NCBI Taxonomy" id="745377"/>
    <lineage>
        <taxon>Archaea</taxon>
        <taxon>Methanobacteriati</taxon>
        <taxon>Methanobacteriota</taxon>
        <taxon>Stenosarchaea group</taxon>
        <taxon>Halobacteria</taxon>
        <taxon>Halobacteriales</taxon>
        <taxon>Natrialbaceae</taxon>
        <taxon>Natrarchaeobaculum</taxon>
    </lineage>
</organism>
<evidence type="ECO:0000313" key="5">
    <source>
        <dbReference type="EMBL" id="ARS88588.1"/>
    </source>
</evidence>
<sequence>MRFVEVIVEEDDADRSSFDRQVAETDAILREELLNWRLSRNEVLNQLLFVLGDRRAYETALEAAPEIREYELRPVDDGRFYAYVQESMPNAETSWWAAFLAHDFIHVPPVVFEDGVVRLTLLGEFDALREVVADLSAEVRIEIEEIGDYRGPGPRITDRLTARQYRALRVALERGYYEIPREAQLAEVAAELECTESTASDLLRRAERELVRAVLSP</sequence>
<keyword evidence="1" id="KW-0805">Transcription regulation</keyword>
<proteinExistence type="predicted"/>
<feature type="domain" description="HVO-0513-like N-terminal" evidence="4">
    <location>
        <begin position="18"/>
        <end position="149"/>
    </location>
</feature>
<evidence type="ECO:0000259" key="4">
    <source>
        <dbReference type="Pfam" id="PF24278"/>
    </source>
</evidence>
<dbReference type="PANTHER" id="PTHR34236:SF1">
    <property type="entry name" value="DIMETHYL SULFOXIDE REDUCTASE TRANSCRIPTIONAL ACTIVATOR"/>
    <property type="match status" value="1"/>
</dbReference>
<reference evidence="6" key="1">
    <citation type="submission" date="2017-02" db="EMBL/GenBank/DDBJ databases">
        <title>Natronthermophilus aegyptiacus gen. nov.,sp. nov., an aerobic, extremely halophilic alkalithermophilic archaeon isolated from the athalassohaline Wadi An Natrun, Egypt.</title>
        <authorList>
            <person name="Zhao B."/>
        </authorList>
    </citation>
    <scope>NUCLEOTIDE SEQUENCE [LARGE SCALE GENOMIC DNA]</scope>
    <source>
        <strain evidence="6">JW/NM-HA 15</strain>
    </source>
</reference>
<name>A0A2Z2HYH5_9EURY</name>
<feature type="domain" description="HTH bat-type" evidence="3">
    <location>
        <begin position="160"/>
        <end position="211"/>
    </location>
</feature>
<dbReference type="KEGG" id="naj:B1756_01655"/>
<keyword evidence="6" id="KW-1185">Reference proteome</keyword>
<dbReference type="EMBL" id="CP019893">
    <property type="protein sequence ID" value="ARS88588.1"/>
    <property type="molecule type" value="Genomic_DNA"/>
</dbReference>
<evidence type="ECO:0000313" key="6">
    <source>
        <dbReference type="Proteomes" id="UP000250088"/>
    </source>
</evidence>
<dbReference type="PANTHER" id="PTHR34236">
    <property type="entry name" value="DIMETHYL SULFOXIDE REDUCTASE TRANSCRIPTIONAL ACTIVATOR"/>
    <property type="match status" value="1"/>
</dbReference>
<dbReference type="OrthoDB" id="27447at2157"/>